<dbReference type="SUPFAM" id="SSF56281">
    <property type="entry name" value="Metallo-hydrolase/oxidoreductase"/>
    <property type="match status" value="1"/>
</dbReference>
<dbReference type="InterPro" id="IPR001279">
    <property type="entry name" value="Metallo-B-lactamas"/>
</dbReference>
<protein>
    <recommendedName>
        <fullName evidence="2">Metallo-beta-lactamase domain-containing protein</fullName>
    </recommendedName>
</protein>
<dbReference type="CDD" id="cd07724">
    <property type="entry name" value="POD-like_MBL-fold"/>
    <property type="match status" value="1"/>
</dbReference>
<dbReference type="GO" id="GO:0050313">
    <property type="term" value="F:sulfur dioxygenase activity"/>
    <property type="evidence" value="ECO:0007669"/>
    <property type="project" value="InterPro"/>
</dbReference>
<dbReference type="EMBL" id="AJWJ01000424">
    <property type="protein sequence ID" value="KAF2070991.1"/>
    <property type="molecule type" value="Genomic_DNA"/>
</dbReference>
<dbReference type="InterPro" id="IPR044528">
    <property type="entry name" value="POD-like_MBL-fold"/>
</dbReference>
<dbReference type="AlphaFoldDB" id="A0A8J4PWV4"/>
<dbReference type="FunFam" id="3.60.15.10:FF:000033">
    <property type="entry name" value="MBL fold metallo-hydrolase"/>
    <property type="match status" value="1"/>
</dbReference>
<dbReference type="GO" id="GO:0006749">
    <property type="term" value="P:glutathione metabolic process"/>
    <property type="evidence" value="ECO:0007669"/>
    <property type="project" value="InterPro"/>
</dbReference>
<dbReference type="PANTHER" id="PTHR43084">
    <property type="entry name" value="PERSULFIDE DIOXYGENASE ETHE1"/>
    <property type="match status" value="1"/>
</dbReference>
<evidence type="ECO:0000259" key="2">
    <source>
        <dbReference type="SMART" id="SM00849"/>
    </source>
</evidence>
<dbReference type="GO" id="GO:0070813">
    <property type="term" value="P:hydrogen sulfide metabolic process"/>
    <property type="evidence" value="ECO:0007669"/>
    <property type="project" value="TreeGrafter"/>
</dbReference>
<reference evidence="3" key="1">
    <citation type="submission" date="2020-01" db="EMBL/GenBank/DDBJ databases">
        <title>Development of genomics and gene disruption for Polysphondylium violaceum indicates a role for the polyketide synthase stlB in stalk morphogenesis.</title>
        <authorList>
            <person name="Narita B."/>
            <person name="Kawabe Y."/>
            <person name="Kin K."/>
            <person name="Saito T."/>
            <person name="Gibbs R."/>
            <person name="Kuspa A."/>
            <person name="Muzny D."/>
            <person name="Queller D."/>
            <person name="Richards S."/>
            <person name="Strassman J."/>
            <person name="Sucgang R."/>
            <person name="Worley K."/>
            <person name="Schaap P."/>
        </authorList>
    </citation>
    <scope>NUCLEOTIDE SEQUENCE</scope>
    <source>
        <strain evidence="3">QSvi11</strain>
    </source>
</reference>
<evidence type="ECO:0000313" key="4">
    <source>
        <dbReference type="Proteomes" id="UP000695562"/>
    </source>
</evidence>
<dbReference type="OrthoDB" id="515692at2759"/>
<proteinExistence type="predicted"/>
<feature type="domain" description="Metallo-beta-lactamase" evidence="2">
    <location>
        <begin position="20"/>
        <end position="212"/>
    </location>
</feature>
<dbReference type="Proteomes" id="UP000695562">
    <property type="component" value="Unassembled WGS sequence"/>
</dbReference>
<keyword evidence="1" id="KW-0479">Metal-binding</keyword>
<gene>
    <name evidence="3" type="ORF">CYY_007686</name>
</gene>
<accession>A0A8J4PWV4</accession>
<dbReference type="Pfam" id="PF00753">
    <property type="entry name" value="Lactamase_B"/>
    <property type="match status" value="1"/>
</dbReference>
<dbReference type="SMART" id="SM00849">
    <property type="entry name" value="Lactamase_B"/>
    <property type="match status" value="1"/>
</dbReference>
<organism evidence="3 4">
    <name type="scientific">Polysphondylium violaceum</name>
    <dbReference type="NCBI Taxonomy" id="133409"/>
    <lineage>
        <taxon>Eukaryota</taxon>
        <taxon>Amoebozoa</taxon>
        <taxon>Evosea</taxon>
        <taxon>Eumycetozoa</taxon>
        <taxon>Dictyostelia</taxon>
        <taxon>Dictyosteliales</taxon>
        <taxon>Dictyosteliaceae</taxon>
        <taxon>Polysphondylium</taxon>
    </lineage>
</organism>
<dbReference type="PANTHER" id="PTHR43084:SF1">
    <property type="entry name" value="PERSULFIDE DIOXYGENASE ETHE1, MITOCHONDRIAL"/>
    <property type="match status" value="1"/>
</dbReference>
<evidence type="ECO:0000313" key="3">
    <source>
        <dbReference type="EMBL" id="KAF2070991.1"/>
    </source>
</evidence>
<name>A0A8J4PWV4_9MYCE</name>
<dbReference type="Gene3D" id="3.60.15.10">
    <property type="entry name" value="Ribonuclease Z/Hydroxyacylglutathione hydrolase-like"/>
    <property type="match status" value="1"/>
</dbReference>
<comment type="caution">
    <text evidence="3">The sequence shown here is derived from an EMBL/GenBank/DDBJ whole genome shotgun (WGS) entry which is preliminary data.</text>
</comment>
<dbReference type="InterPro" id="IPR051682">
    <property type="entry name" value="Mito_Persulfide_Diox"/>
</dbReference>
<evidence type="ECO:0000256" key="1">
    <source>
        <dbReference type="ARBA" id="ARBA00022723"/>
    </source>
</evidence>
<dbReference type="InterPro" id="IPR036866">
    <property type="entry name" value="RibonucZ/Hydroxyglut_hydro"/>
</dbReference>
<keyword evidence="4" id="KW-1185">Reference proteome</keyword>
<sequence length="298" mass="33159">MSTTTNNAAQIQIFPELESATGQVLIVDPTTKKCAILDSVLNYAQASAKTSTTSIDQVIKVVEENQYHVDWILESHIHADHLSAAHYLKSKFPAAKTAIGEGTKIVQKTFKTVYNLEHSFPVDGSQFDQLWKDGDTFNIGNLKVQVIHTPGHTPSCVSYYIENDCVFVGDTMFLPDVGTARCDFPNGSASTLFDSMKKVLALPEHVKVYVCHDYPPSTGERKICFETTIGEQKKLNKHIKDGVSKEEFIEMRTTRDATLKAPQLLLPSIQVNIRAGELPPKEDNGISYIKLPLNYLKQ</sequence>
<dbReference type="GO" id="GO:0046872">
    <property type="term" value="F:metal ion binding"/>
    <property type="evidence" value="ECO:0007669"/>
    <property type="project" value="UniProtKB-KW"/>
</dbReference>